<dbReference type="Gene3D" id="3.40.50.620">
    <property type="entry name" value="HUPs"/>
    <property type="match status" value="1"/>
</dbReference>
<dbReference type="NCBIfam" id="NF000840">
    <property type="entry name" value="PRK00071.1-3"/>
    <property type="match status" value="1"/>
</dbReference>
<comment type="similarity">
    <text evidence="3 11">Belongs to the NadD family.</text>
</comment>
<evidence type="ECO:0000313" key="14">
    <source>
        <dbReference type="Proteomes" id="UP000318815"/>
    </source>
</evidence>
<dbReference type="NCBIfam" id="TIGR00125">
    <property type="entry name" value="cyt_tran_rel"/>
    <property type="match status" value="1"/>
</dbReference>
<protein>
    <recommendedName>
        <fullName evidence="11">Probable nicotinate-nucleotide adenylyltransferase</fullName>
        <ecNumber evidence="11">2.7.7.18</ecNumber>
    </recommendedName>
    <alternativeName>
        <fullName evidence="11">Deamido-NAD(+) diphosphorylase</fullName>
    </alternativeName>
    <alternativeName>
        <fullName evidence="11">Deamido-NAD(+) pyrophosphorylase</fullName>
    </alternativeName>
    <alternativeName>
        <fullName evidence="11">Nicotinate mononucleotide adenylyltransferase</fullName>
        <shortName evidence="11">NaMN adenylyltransferase</shortName>
    </alternativeName>
</protein>
<organism evidence="13 14">
    <name type="scientific">Chitinophaga pinensis</name>
    <dbReference type="NCBI Taxonomy" id="79329"/>
    <lineage>
        <taxon>Bacteria</taxon>
        <taxon>Pseudomonadati</taxon>
        <taxon>Bacteroidota</taxon>
        <taxon>Chitinophagia</taxon>
        <taxon>Chitinophagales</taxon>
        <taxon>Chitinophagaceae</taxon>
        <taxon>Chitinophaga</taxon>
    </lineage>
</organism>
<dbReference type="EMBL" id="VOHS01000001">
    <property type="protein sequence ID" value="TWW02415.1"/>
    <property type="molecule type" value="Genomic_DNA"/>
</dbReference>
<evidence type="ECO:0000256" key="10">
    <source>
        <dbReference type="ARBA" id="ARBA00048721"/>
    </source>
</evidence>
<dbReference type="HAMAP" id="MF_00244">
    <property type="entry name" value="NaMN_adenylyltr"/>
    <property type="match status" value="1"/>
</dbReference>
<accession>A0A5C6LYB1</accession>
<evidence type="ECO:0000256" key="3">
    <source>
        <dbReference type="ARBA" id="ARBA00009014"/>
    </source>
</evidence>
<keyword evidence="9 11" id="KW-0520">NAD</keyword>
<evidence type="ECO:0000256" key="5">
    <source>
        <dbReference type="ARBA" id="ARBA00022679"/>
    </source>
</evidence>
<feature type="domain" description="Cytidyltransferase-like" evidence="12">
    <location>
        <begin position="20"/>
        <end position="176"/>
    </location>
</feature>
<keyword evidence="4 11" id="KW-0662">Pyridine nucleotide biosynthesis</keyword>
<comment type="catalytic activity">
    <reaction evidence="10 11">
        <text>nicotinate beta-D-ribonucleotide + ATP + H(+) = deamido-NAD(+) + diphosphate</text>
        <dbReference type="Rhea" id="RHEA:22860"/>
        <dbReference type="ChEBI" id="CHEBI:15378"/>
        <dbReference type="ChEBI" id="CHEBI:30616"/>
        <dbReference type="ChEBI" id="CHEBI:33019"/>
        <dbReference type="ChEBI" id="CHEBI:57502"/>
        <dbReference type="ChEBI" id="CHEBI:58437"/>
        <dbReference type="EC" id="2.7.7.18"/>
    </reaction>
</comment>
<dbReference type="OrthoDB" id="5295945at2"/>
<dbReference type="InterPro" id="IPR005248">
    <property type="entry name" value="NadD/NMNAT"/>
</dbReference>
<dbReference type="PANTHER" id="PTHR39321:SF3">
    <property type="entry name" value="PHOSPHOPANTETHEINE ADENYLYLTRANSFERASE"/>
    <property type="match status" value="1"/>
</dbReference>
<sequence>MSLLFTTFTLKKPGHEDRLVFGSFNPVHTGHLIIANYIAYNSDLDKVWLVVSPQNPLKPAGSLLNEHTRFHLVELAIKDEPKLRASNIEFSLPRPSFTIDTLTYLSEKFPTQEFVIIMGSDSFKNITRWKNYQHIIKHYPICVYLRPGHEVTETHGAQVEILKAPMLDISSTDIRKWIQEGKPIRYMVPDNVAAYIAENNYYK</sequence>
<dbReference type="SUPFAM" id="SSF52374">
    <property type="entry name" value="Nucleotidylyl transferase"/>
    <property type="match status" value="1"/>
</dbReference>
<keyword evidence="14" id="KW-1185">Reference proteome</keyword>
<evidence type="ECO:0000256" key="8">
    <source>
        <dbReference type="ARBA" id="ARBA00022840"/>
    </source>
</evidence>
<gene>
    <name evidence="11" type="primary">nadD</name>
    <name evidence="13" type="ORF">FEF09_01005</name>
</gene>
<dbReference type="InterPro" id="IPR014729">
    <property type="entry name" value="Rossmann-like_a/b/a_fold"/>
</dbReference>
<keyword evidence="5 11" id="KW-0808">Transferase</keyword>
<proteinExistence type="inferred from homology"/>
<comment type="pathway">
    <text evidence="2 11">Cofactor biosynthesis; NAD(+) biosynthesis; deamido-NAD(+) from nicotinate D-ribonucleotide: step 1/1.</text>
</comment>
<dbReference type="PANTHER" id="PTHR39321">
    <property type="entry name" value="NICOTINATE-NUCLEOTIDE ADENYLYLTRANSFERASE-RELATED"/>
    <property type="match status" value="1"/>
</dbReference>
<dbReference type="GO" id="GO:0009435">
    <property type="term" value="P:NAD+ biosynthetic process"/>
    <property type="evidence" value="ECO:0007669"/>
    <property type="project" value="UniProtKB-UniRule"/>
</dbReference>
<keyword evidence="8 11" id="KW-0067">ATP-binding</keyword>
<evidence type="ECO:0000256" key="9">
    <source>
        <dbReference type="ARBA" id="ARBA00023027"/>
    </source>
</evidence>
<dbReference type="NCBIfam" id="TIGR00482">
    <property type="entry name" value="nicotinate (nicotinamide) nucleotide adenylyltransferase"/>
    <property type="match status" value="1"/>
</dbReference>
<keyword evidence="6 11" id="KW-0548">Nucleotidyltransferase</keyword>
<name>A0A5C6LYB1_9BACT</name>
<dbReference type="UniPathway" id="UPA00253">
    <property type="reaction ID" value="UER00332"/>
</dbReference>
<comment type="function">
    <text evidence="1 11">Catalyzes the reversible adenylation of nicotinate mononucleotide (NaMN) to nicotinic acid adenine dinucleotide (NaAD).</text>
</comment>
<dbReference type="RefSeq" id="WP_146303021.1">
    <property type="nucleotide sequence ID" value="NZ_VOHS01000001.1"/>
</dbReference>
<dbReference type="GO" id="GO:0004515">
    <property type="term" value="F:nicotinate-nucleotide adenylyltransferase activity"/>
    <property type="evidence" value="ECO:0007669"/>
    <property type="project" value="UniProtKB-UniRule"/>
</dbReference>
<evidence type="ECO:0000256" key="2">
    <source>
        <dbReference type="ARBA" id="ARBA00005019"/>
    </source>
</evidence>
<dbReference type="InterPro" id="IPR004821">
    <property type="entry name" value="Cyt_trans-like"/>
</dbReference>
<keyword evidence="7 11" id="KW-0547">Nucleotide-binding</keyword>
<evidence type="ECO:0000256" key="4">
    <source>
        <dbReference type="ARBA" id="ARBA00022642"/>
    </source>
</evidence>
<evidence type="ECO:0000256" key="6">
    <source>
        <dbReference type="ARBA" id="ARBA00022695"/>
    </source>
</evidence>
<dbReference type="EC" id="2.7.7.18" evidence="11"/>
<evidence type="ECO:0000259" key="12">
    <source>
        <dbReference type="Pfam" id="PF01467"/>
    </source>
</evidence>
<evidence type="ECO:0000256" key="11">
    <source>
        <dbReference type="HAMAP-Rule" id="MF_00244"/>
    </source>
</evidence>
<evidence type="ECO:0000256" key="7">
    <source>
        <dbReference type="ARBA" id="ARBA00022741"/>
    </source>
</evidence>
<dbReference type="GO" id="GO:0005524">
    <property type="term" value="F:ATP binding"/>
    <property type="evidence" value="ECO:0007669"/>
    <property type="project" value="UniProtKB-KW"/>
</dbReference>
<dbReference type="CDD" id="cd02165">
    <property type="entry name" value="NMNAT"/>
    <property type="match status" value="1"/>
</dbReference>
<reference evidence="13 14" key="1">
    <citation type="submission" date="2019-08" db="EMBL/GenBank/DDBJ databases">
        <title>Whole genome sequencing of chitin degrading bacteria Chitinophaga pinensis YS16.</title>
        <authorList>
            <person name="Singh R.P."/>
            <person name="Manchanda G."/>
            <person name="Maurya I.K."/>
            <person name="Joshi N.K."/>
            <person name="Srivastava A.K."/>
        </authorList>
    </citation>
    <scope>NUCLEOTIDE SEQUENCE [LARGE SCALE GENOMIC DNA]</scope>
    <source>
        <strain evidence="13 14">YS-16</strain>
    </source>
</reference>
<dbReference type="Proteomes" id="UP000318815">
    <property type="component" value="Unassembled WGS sequence"/>
</dbReference>
<comment type="caution">
    <text evidence="13">The sequence shown here is derived from an EMBL/GenBank/DDBJ whole genome shotgun (WGS) entry which is preliminary data.</text>
</comment>
<dbReference type="Pfam" id="PF01467">
    <property type="entry name" value="CTP_transf_like"/>
    <property type="match status" value="1"/>
</dbReference>
<evidence type="ECO:0000313" key="13">
    <source>
        <dbReference type="EMBL" id="TWW02415.1"/>
    </source>
</evidence>
<evidence type="ECO:0000256" key="1">
    <source>
        <dbReference type="ARBA" id="ARBA00002324"/>
    </source>
</evidence>
<dbReference type="AlphaFoldDB" id="A0A5C6LYB1"/>